<comment type="caution">
    <text evidence="2">The sequence shown here is derived from an EMBL/GenBank/DDBJ whole genome shotgun (WGS) entry which is preliminary data.</text>
</comment>
<name>A0ABS7LDS6_9HYPH</name>
<feature type="region of interest" description="Disordered" evidence="1">
    <location>
        <begin position="114"/>
        <end position="134"/>
    </location>
</feature>
<feature type="compositionally biased region" description="Pro residues" evidence="1">
    <location>
        <begin position="118"/>
        <end position="134"/>
    </location>
</feature>
<organism evidence="2 3">
    <name type="scientific">Rhizobium bangladeshense</name>
    <dbReference type="NCBI Taxonomy" id="1138189"/>
    <lineage>
        <taxon>Bacteria</taxon>
        <taxon>Pseudomonadati</taxon>
        <taxon>Pseudomonadota</taxon>
        <taxon>Alphaproteobacteria</taxon>
        <taxon>Hyphomicrobiales</taxon>
        <taxon>Rhizobiaceae</taxon>
        <taxon>Rhizobium/Agrobacterium group</taxon>
        <taxon>Rhizobium</taxon>
    </lineage>
</organism>
<sequence>MIRRVRYIEEWALRILCALTLVLVGFAHQPPAIAGDPGPAGLAQYVLPDGTLPTLCVTVSDTSDQGRQDKIHSHGCEACRISASVLMPALADVAGAPIVFAAAVELPRRAESFRRRPFPPNTRPRAPPSDPILA</sequence>
<dbReference type="RefSeq" id="WP_221093676.1">
    <property type="nucleotide sequence ID" value="NZ_JABDWX010000001.1"/>
</dbReference>
<evidence type="ECO:0000256" key="1">
    <source>
        <dbReference type="SAM" id="MobiDB-lite"/>
    </source>
</evidence>
<keyword evidence="3" id="KW-1185">Reference proteome</keyword>
<reference evidence="2 3" key="1">
    <citation type="submission" date="2020-06" db="EMBL/GenBank/DDBJ databases">
        <title>Global-level population genomics: horizontal gene transfer, symbiosis and evolution in Rhizobia.</title>
        <authorList>
            <person name="Gai Y."/>
        </authorList>
    </citation>
    <scope>NUCLEOTIDE SEQUENCE [LARGE SCALE GENOMIC DNA]</scope>
    <source>
        <strain evidence="2 3">PLR6_1b</strain>
    </source>
</reference>
<gene>
    <name evidence="2" type="ORF">HJA87_05910</name>
</gene>
<proteinExistence type="predicted"/>
<evidence type="ECO:0000313" key="2">
    <source>
        <dbReference type="EMBL" id="MBY3589419.1"/>
    </source>
</evidence>
<dbReference type="Proteomes" id="UP000720124">
    <property type="component" value="Unassembled WGS sequence"/>
</dbReference>
<accession>A0ABS7LDS6</accession>
<protein>
    <recommendedName>
        <fullName evidence="4">DUF2946 domain-containing protein</fullName>
    </recommendedName>
</protein>
<evidence type="ECO:0000313" key="3">
    <source>
        <dbReference type="Proteomes" id="UP000720124"/>
    </source>
</evidence>
<dbReference type="EMBL" id="JABTXI010000002">
    <property type="protein sequence ID" value="MBY3589419.1"/>
    <property type="molecule type" value="Genomic_DNA"/>
</dbReference>
<evidence type="ECO:0008006" key="4">
    <source>
        <dbReference type="Google" id="ProtNLM"/>
    </source>
</evidence>